<dbReference type="Proteomes" id="UP000026915">
    <property type="component" value="Chromosome 1"/>
</dbReference>
<dbReference type="Gramene" id="EOX94094">
    <property type="protein sequence ID" value="EOX94094"/>
    <property type="gene ID" value="TCM_003230"/>
</dbReference>
<reference evidence="2 3" key="1">
    <citation type="journal article" date="2013" name="Genome Biol.">
        <title>The genome sequence of the most widely cultivated cacao type and its use to identify candidate genes regulating pod color.</title>
        <authorList>
            <person name="Motamayor J.C."/>
            <person name="Mockaitis K."/>
            <person name="Schmutz J."/>
            <person name="Haiminen N."/>
            <person name="Iii D.L."/>
            <person name="Cornejo O."/>
            <person name="Findley S.D."/>
            <person name="Zheng P."/>
            <person name="Utro F."/>
            <person name="Royaert S."/>
            <person name="Saski C."/>
            <person name="Jenkins J."/>
            <person name="Podicheti R."/>
            <person name="Zhao M."/>
            <person name="Scheffler B.E."/>
            <person name="Stack J.C."/>
            <person name="Feltus F.A."/>
            <person name="Mustiga G.M."/>
            <person name="Amores F."/>
            <person name="Phillips W."/>
            <person name="Marelli J.P."/>
            <person name="May G.D."/>
            <person name="Shapiro H."/>
            <person name="Ma J."/>
            <person name="Bustamante C.D."/>
            <person name="Schnell R.J."/>
            <person name="Main D."/>
            <person name="Gilbert D."/>
            <person name="Parida L."/>
            <person name="Kuhn D.N."/>
        </authorList>
    </citation>
    <scope>NUCLEOTIDE SEQUENCE [LARGE SCALE GENOMIC DNA]</scope>
    <source>
        <strain evidence="3">cv. Matina 1-6</strain>
    </source>
</reference>
<feature type="region of interest" description="Disordered" evidence="1">
    <location>
        <begin position="1"/>
        <end position="26"/>
    </location>
</feature>
<sequence length="94" mass="10537">MPLPPRTRSSSTPFTRTSQPPPQNDMMFNLFMRIDGKLADRVEKIVKIEEKLQQLGALLHPTKETKSPKALTIAASQSSERAAIEYFKGVVSDH</sequence>
<evidence type="ECO:0000313" key="3">
    <source>
        <dbReference type="Proteomes" id="UP000026915"/>
    </source>
</evidence>
<evidence type="ECO:0000313" key="2">
    <source>
        <dbReference type="EMBL" id="EOX94094.1"/>
    </source>
</evidence>
<dbReference type="AlphaFoldDB" id="A0A061DMQ4"/>
<accession>A0A061DMQ4</accession>
<protein>
    <submittedName>
        <fullName evidence="2">Uncharacterized protein</fullName>
    </submittedName>
</protein>
<name>A0A061DMQ4_THECC</name>
<organism evidence="2 3">
    <name type="scientific">Theobroma cacao</name>
    <name type="common">Cacao</name>
    <name type="synonym">Cocoa</name>
    <dbReference type="NCBI Taxonomy" id="3641"/>
    <lineage>
        <taxon>Eukaryota</taxon>
        <taxon>Viridiplantae</taxon>
        <taxon>Streptophyta</taxon>
        <taxon>Embryophyta</taxon>
        <taxon>Tracheophyta</taxon>
        <taxon>Spermatophyta</taxon>
        <taxon>Magnoliopsida</taxon>
        <taxon>eudicotyledons</taxon>
        <taxon>Gunneridae</taxon>
        <taxon>Pentapetalae</taxon>
        <taxon>rosids</taxon>
        <taxon>malvids</taxon>
        <taxon>Malvales</taxon>
        <taxon>Malvaceae</taxon>
        <taxon>Byttnerioideae</taxon>
        <taxon>Theobroma</taxon>
    </lineage>
</organism>
<keyword evidence="3" id="KW-1185">Reference proteome</keyword>
<dbReference type="EMBL" id="CM001879">
    <property type="protein sequence ID" value="EOX94094.1"/>
    <property type="molecule type" value="Genomic_DNA"/>
</dbReference>
<evidence type="ECO:0000256" key="1">
    <source>
        <dbReference type="SAM" id="MobiDB-lite"/>
    </source>
</evidence>
<dbReference type="InParanoid" id="A0A061DMQ4"/>
<gene>
    <name evidence="2" type="ORF">TCM_003230</name>
</gene>
<dbReference type="HOGENOM" id="CLU_2390400_0_0_1"/>
<proteinExistence type="predicted"/>
<feature type="compositionally biased region" description="Low complexity" evidence="1">
    <location>
        <begin position="1"/>
        <end position="18"/>
    </location>
</feature>